<evidence type="ECO:0000259" key="4">
    <source>
        <dbReference type="Pfam" id="PF03358"/>
    </source>
</evidence>
<evidence type="ECO:0000256" key="3">
    <source>
        <dbReference type="ARBA" id="ARBA00023014"/>
    </source>
</evidence>
<proteinExistence type="predicted"/>
<dbReference type="Proteomes" id="UP000427769">
    <property type="component" value="Chromosome"/>
</dbReference>
<dbReference type="InterPro" id="IPR005025">
    <property type="entry name" value="FMN_Rdtase-like_dom"/>
</dbReference>
<accession>A0A5K7Z1V5</accession>
<dbReference type="PROSITE" id="PS51318">
    <property type="entry name" value="TAT"/>
    <property type="match status" value="1"/>
</dbReference>
<dbReference type="GO" id="GO:0051536">
    <property type="term" value="F:iron-sulfur cluster binding"/>
    <property type="evidence" value="ECO:0007669"/>
    <property type="project" value="UniProtKB-KW"/>
</dbReference>
<gene>
    <name evidence="5" type="ORF">DSCW_16460</name>
</gene>
<feature type="domain" description="NADPH-dependent FMN reductase-like" evidence="4">
    <location>
        <begin position="58"/>
        <end position="194"/>
    </location>
</feature>
<dbReference type="RefSeq" id="WP_170302191.1">
    <property type="nucleotide sequence ID" value="NZ_AP021875.1"/>
</dbReference>
<dbReference type="EMBL" id="AP021875">
    <property type="protein sequence ID" value="BBO74229.1"/>
    <property type="molecule type" value="Genomic_DNA"/>
</dbReference>
<dbReference type="InterPro" id="IPR051796">
    <property type="entry name" value="ISF_SsuE-like"/>
</dbReference>
<dbReference type="GO" id="GO:0016491">
    <property type="term" value="F:oxidoreductase activity"/>
    <property type="evidence" value="ECO:0007669"/>
    <property type="project" value="InterPro"/>
</dbReference>
<name>A0A5K7Z1V5_9BACT</name>
<sequence length="232" mass="25170">MEVRNKRMGNIRTAVSHERRDFLKAGVAMAAAPFIAGMASTVLSSEAQAARNNAPGKKILIISASPRANSNSDALCDRFMRGAQASGHHVEKIRLSEQNIDHCTGCLACIHNPGSCVLEDDMAEIHEKMLAADIMVLATPVYFHMMNGRMKVFIDRVCPIYTMIRDKDVYFAVSCAGGSSQVESSVESLRVFTRSFSGVKDKGVMAVTGAWDEGAAKDSPAFEQAYTMGRNA</sequence>
<reference evidence="5 6" key="1">
    <citation type="submission" date="2019-11" db="EMBL/GenBank/DDBJ databases">
        <title>Comparative genomics of hydrocarbon-degrading Desulfosarcina strains.</title>
        <authorList>
            <person name="Watanabe M."/>
            <person name="Kojima H."/>
            <person name="Fukui M."/>
        </authorList>
    </citation>
    <scope>NUCLEOTIDE SEQUENCE [LARGE SCALE GENOMIC DNA]</scope>
    <source>
        <strain evidence="5 6">PP31</strain>
    </source>
</reference>
<dbReference type="PANTHER" id="PTHR43278">
    <property type="entry name" value="NAD(P)H-DEPENDENT FMN-CONTAINING OXIDOREDUCTASE YWQN-RELATED"/>
    <property type="match status" value="1"/>
</dbReference>
<dbReference type="Gene3D" id="3.40.50.360">
    <property type="match status" value="1"/>
</dbReference>
<keyword evidence="1" id="KW-0285">Flavoprotein</keyword>
<evidence type="ECO:0000256" key="1">
    <source>
        <dbReference type="ARBA" id="ARBA00022630"/>
    </source>
</evidence>
<keyword evidence="3" id="KW-0479">Metal-binding</keyword>
<dbReference type="InterPro" id="IPR006311">
    <property type="entry name" value="TAT_signal"/>
</dbReference>
<keyword evidence="3" id="KW-0408">Iron</keyword>
<evidence type="ECO:0000256" key="2">
    <source>
        <dbReference type="ARBA" id="ARBA00022643"/>
    </source>
</evidence>
<dbReference type="InterPro" id="IPR029039">
    <property type="entry name" value="Flavoprotein-like_sf"/>
</dbReference>
<evidence type="ECO:0000313" key="6">
    <source>
        <dbReference type="Proteomes" id="UP000427769"/>
    </source>
</evidence>
<dbReference type="PANTHER" id="PTHR43278:SF2">
    <property type="entry name" value="IRON-SULFUR FLAVOPROTEIN"/>
    <property type="match status" value="1"/>
</dbReference>
<keyword evidence="6" id="KW-1185">Reference proteome</keyword>
<dbReference type="SUPFAM" id="SSF52218">
    <property type="entry name" value="Flavoproteins"/>
    <property type="match status" value="1"/>
</dbReference>
<protein>
    <submittedName>
        <fullName evidence="5">Flavodoxin family protein</fullName>
    </submittedName>
</protein>
<keyword evidence="2" id="KW-0288">FMN</keyword>
<dbReference type="Pfam" id="PF03358">
    <property type="entry name" value="FMN_red"/>
    <property type="match status" value="1"/>
</dbReference>
<dbReference type="AlphaFoldDB" id="A0A5K7Z1V5"/>
<evidence type="ECO:0000313" key="5">
    <source>
        <dbReference type="EMBL" id="BBO74229.1"/>
    </source>
</evidence>
<dbReference type="KEGG" id="dwd:DSCW_16460"/>
<keyword evidence="3" id="KW-0411">Iron-sulfur</keyword>
<organism evidence="5 6">
    <name type="scientific">Desulfosarcina widdelii</name>
    <dbReference type="NCBI Taxonomy" id="947919"/>
    <lineage>
        <taxon>Bacteria</taxon>
        <taxon>Pseudomonadati</taxon>
        <taxon>Thermodesulfobacteriota</taxon>
        <taxon>Desulfobacteria</taxon>
        <taxon>Desulfobacterales</taxon>
        <taxon>Desulfosarcinaceae</taxon>
        <taxon>Desulfosarcina</taxon>
    </lineage>
</organism>